<evidence type="ECO:0000313" key="3">
    <source>
        <dbReference type="Proteomes" id="UP000023152"/>
    </source>
</evidence>
<feature type="compositionally biased region" description="Acidic residues" evidence="1">
    <location>
        <begin position="32"/>
        <end position="51"/>
    </location>
</feature>
<gene>
    <name evidence="2" type="ORF">RFI_30090</name>
</gene>
<keyword evidence="3" id="KW-1185">Reference proteome</keyword>
<sequence length="228" mass="26904">MRNFNIGCCRNASGKMEYFLKLEDRAIKKDDIVEEDDTEEEEEEEEEDDIEKEEEALTARVILHERKILIKMKELTVRDLLYQYHNCLEPKDVRKIGNENVKLQVMDMKDSIIESEEVGMKDFKSNGLTFKIVLTPLQQQRILERMKIIKNALVIMVAISEYADIKWSSLKHVHNDCENFQQLFKNELGYDFVKNENAKMNKEDVHKFLSKSIVHFNLYANTNDYDGL</sequence>
<feature type="region of interest" description="Disordered" evidence="1">
    <location>
        <begin position="31"/>
        <end position="51"/>
    </location>
</feature>
<evidence type="ECO:0000313" key="2">
    <source>
        <dbReference type="EMBL" id="ETO07302.1"/>
    </source>
</evidence>
<organism evidence="2 3">
    <name type="scientific">Reticulomyxa filosa</name>
    <dbReference type="NCBI Taxonomy" id="46433"/>
    <lineage>
        <taxon>Eukaryota</taxon>
        <taxon>Sar</taxon>
        <taxon>Rhizaria</taxon>
        <taxon>Retaria</taxon>
        <taxon>Foraminifera</taxon>
        <taxon>Monothalamids</taxon>
        <taxon>Reticulomyxidae</taxon>
        <taxon>Reticulomyxa</taxon>
    </lineage>
</organism>
<accession>X6M1L1</accession>
<dbReference type="OrthoDB" id="10004338at2759"/>
<evidence type="ECO:0000256" key="1">
    <source>
        <dbReference type="SAM" id="MobiDB-lite"/>
    </source>
</evidence>
<dbReference type="EMBL" id="ASPP01026283">
    <property type="protein sequence ID" value="ETO07302.1"/>
    <property type="molecule type" value="Genomic_DNA"/>
</dbReference>
<dbReference type="AlphaFoldDB" id="X6M1L1"/>
<name>X6M1L1_RETFI</name>
<proteinExistence type="predicted"/>
<comment type="caution">
    <text evidence="2">The sequence shown here is derived from an EMBL/GenBank/DDBJ whole genome shotgun (WGS) entry which is preliminary data.</text>
</comment>
<dbReference type="Proteomes" id="UP000023152">
    <property type="component" value="Unassembled WGS sequence"/>
</dbReference>
<protein>
    <submittedName>
        <fullName evidence="2">Mature-parasite-infected erythrocyte surface antigen</fullName>
    </submittedName>
</protein>
<reference evidence="2 3" key="1">
    <citation type="journal article" date="2013" name="Curr. Biol.">
        <title>The Genome of the Foraminiferan Reticulomyxa filosa.</title>
        <authorList>
            <person name="Glockner G."/>
            <person name="Hulsmann N."/>
            <person name="Schleicher M."/>
            <person name="Noegel A.A."/>
            <person name="Eichinger L."/>
            <person name="Gallinger C."/>
            <person name="Pawlowski J."/>
            <person name="Sierra R."/>
            <person name="Euteneuer U."/>
            <person name="Pillet L."/>
            <person name="Moustafa A."/>
            <person name="Platzer M."/>
            <person name="Groth M."/>
            <person name="Szafranski K."/>
            <person name="Schliwa M."/>
        </authorList>
    </citation>
    <scope>NUCLEOTIDE SEQUENCE [LARGE SCALE GENOMIC DNA]</scope>
</reference>